<proteinExistence type="predicted"/>
<dbReference type="EMBL" id="ODYU01005007">
    <property type="protein sequence ID" value="SOQ45465.1"/>
    <property type="molecule type" value="Genomic_DNA"/>
</dbReference>
<accession>A0A2H1VXA7</accession>
<evidence type="ECO:0000313" key="1">
    <source>
        <dbReference type="EMBL" id="SOQ45465.1"/>
    </source>
</evidence>
<dbReference type="AlphaFoldDB" id="A0A2H1VXA7"/>
<organism evidence="1">
    <name type="scientific">Spodoptera frugiperda</name>
    <name type="common">Fall armyworm</name>
    <dbReference type="NCBI Taxonomy" id="7108"/>
    <lineage>
        <taxon>Eukaryota</taxon>
        <taxon>Metazoa</taxon>
        <taxon>Ecdysozoa</taxon>
        <taxon>Arthropoda</taxon>
        <taxon>Hexapoda</taxon>
        <taxon>Insecta</taxon>
        <taxon>Pterygota</taxon>
        <taxon>Neoptera</taxon>
        <taxon>Endopterygota</taxon>
        <taxon>Lepidoptera</taxon>
        <taxon>Glossata</taxon>
        <taxon>Ditrysia</taxon>
        <taxon>Noctuoidea</taxon>
        <taxon>Noctuidae</taxon>
        <taxon>Amphipyrinae</taxon>
        <taxon>Spodoptera</taxon>
    </lineage>
</organism>
<reference evidence="1" key="1">
    <citation type="submission" date="2016-07" db="EMBL/GenBank/DDBJ databases">
        <authorList>
            <person name="Bretaudeau A."/>
        </authorList>
    </citation>
    <scope>NUCLEOTIDE SEQUENCE</scope>
    <source>
        <strain evidence="1">Rice</strain>
        <tissue evidence="1">Whole body</tissue>
    </source>
</reference>
<protein>
    <submittedName>
        <fullName evidence="1">SFRICE_022711</fullName>
    </submittedName>
</protein>
<name>A0A2H1VXA7_SPOFR</name>
<gene>
    <name evidence="1" type="ORF">SFRICE_022711</name>
</gene>
<sequence length="144" mass="15871">MNSHVSLLPYTGHISRLRATTEKFSKNRKMRTRDPLPGSHTCNHSELLRSLLHKTIIVITGICLVGRTVARGTAGQGVSGQTAGLRLIENFSVVARCLELCPVYGRLTPYYMGLIIITQMVKSGRILYSGITCRKVVKGTLEKS</sequence>